<dbReference type="OrthoDB" id="2154985at2759"/>
<evidence type="ECO:0000313" key="2">
    <source>
        <dbReference type="Proteomes" id="UP000444721"/>
    </source>
</evidence>
<dbReference type="InterPro" id="IPR011990">
    <property type="entry name" value="TPR-like_helical_dom_sf"/>
</dbReference>
<dbReference type="PANTHER" id="PTHR31859:SF1">
    <property type="entry name" value="TETRATRICOPEPTIDE REPEAT PROTEIN 39C"/>
    <property type="match status" value="1"/>
</dbReference>
<evidence type="ECO:0000313" key="1">
    <source>
        <dbReference type="EMBL" id="KAF0978010.1"/>
    </source>
</evidence>
<dbReference type="VEuPathDB" id="AmoebaDB:NfTy_057540"/>
<dbReference type="Gene3D" id="1.25.40.10">
    <property type="entry name" value="Tetratricopeptide repeat domain"/>
    <property type="match status" value="1"/>
</dbReference>
<comment type="caution">
    <text evidence="1">The sequence shown here is derived from an EMBL/GenBank/DDBJ whole genome shotgun (WGS) entry which is preliminary data.</text>
</comment>
<dbReference type="PANTHER" id="PTHR31859">
    <property type="entry name" value="TETRATRICOPEPTIDE REPEAT PROTEIN 39 FAMILY MEMBER"/>
    <property type="match status" value="1"/>
</dbReference>
<dbReference type="AlphaFoldDB" id="A0A6A5BWD3"/>
<dbReference type="SUPFAM" id="SSF48452">
    <property type="entry name" value="TPR-like"/>
    <property type="match status" value="1"/>
</dbReference>
<reference evidence="1 2" key="1">
    <citation type="journal article" date="2019" name="Sci. Rep.">
        <title>Nanopore sequencing improves the draft genome of the human pathogenic amoeba Naegleria fowleri.</title>
        <authorList>
            <person name="Liechti N."/>
            <person name="Schurch N."/>
            <person name="Bruggmann R."/>
            <person name="Wittwer M."/>
        </authorList>
    </citation>
    <scope>NUCLEOTIDE SEQUENCE [LARGE SCALE GENOMIC DNA]</scope>
    <source>
        <strain evidence="1 2">ATCC 30894</strain>
    </source>
</reference>
<gene>
    <name evidence="1" type="ORF">FDP41_002965</name>
</gene>
<dbReference type="RefSeq" id="XP_044562723.1">
    <property type="nucleotide sequence ID" value="XM_044706217.1"/>
</dbReference>
<dbReference type="GeneID" id="68110183"/>
<dbReference type="VEuPathDB" id="AmoebaDB:FDP41_002965"/>
<proteinExistence type="predicted"/>
<organism evidence="1 2">
    <name type="scientific">Naegleria fowleri</name>
    <name type="common">Brain eating amoeba</name>
    <dbReference type="NCBI Taxonomy" id="5763"/>
    <lineage>
        <taxon>Eukaryota</taxon>
        <taxon>Discoba</taxon>
        <taxon>Heterolobosea</taxon>
        <taxon>Tetramitia</taxon>
        <taxon>Eutetramitia</taxon>
        <taxon>Vahlkampfiidae</taxon>
        <taxon>Naegleria</taxon>
    </lineage>
</organism>
<sequence length="584" mass="67041">MFNCVMKGNHLVWNTEFEEARNYLNSLKTNPRMAFELGSIAALSSNISGETAMREQGMSDLENAEHALKKISKKDDILKLVEEYKALNKKLKEASEDYYTHTERSHKNFVELEEMNEEQILHNFELDLTLLNGETHLLRGILQFHASSYLKGFYNLRKAYLKFKEVYTTVESLKDEPKTSPKFVHSDLLHGAYFGLGIFNFMLSILPPTLAKILSVLGFDADRDQGLHLLKQVHDYGGRHLGNGGFMLCLNYLFIPRALQDREKNLQEVSPILERIGSRFPKSGFFKFIHSHYDRKAGDINSAISNLKDAIQITAKSMGTKPNNFLFELGVCYMLIMNFTEAAAIMEDLVKSEKEFDTKGISCMLLSVCKLKLGDKERANILIKDLDKYVSKNSRIDKFALEKVDLIKHINTEEEKHLMMLVSIFQILYLRRDLANLSADIADPLYQFFLSVAKDVKIDDKSKVHGDIESGMCVVKGQFLRQLGKKEESSAEFQKALTFENKIKLEKQWIAFSHYEIAESCYLGDVKTETDEKKKLQLLHEVKKSLEKCNKLSGYPFEEVLHSRAKLALKQVEHEIKELAQKEK</sequence>
<dbReference type="OMA" id="YNIAMKQ"/>
<dbReference type="EMBL" id="VFQX01000032">
    <property type="protein sequence ID" value="KAF0978010.1"/>
    <property type="molecule type" value="Genomic_DNA"/>
</dbReference>
<keyword evidence="2" id="KW-1185">Reference proteome</keyword>
<dbReference type="VEuPathDB" id="AmoebaDB:NF0061180"/>
<accession>A0A6A5BWD3</accession>
<name>A0A6A5BWD3_NAEFO</name>
<dbReference type="Pfam" id="PF10300">
    <property type="entry name" value="Iml2-TPR_39"/>
    <property type="match status" value="1"/>
</dbReference>
<dbReference type="Proteomes" id="UP000444721">
    <property type="component" value="Unassembled WGS sequence"/>
</dbReference>
<protein>
    <submittedName>
        <fullName evidence="1">Uncharacterized protein</fullName>
    </submittedName>
</protein>
<dbReference type="InterPro" id="IPR019412">
    <property type="entry name" value="IML2/TPR_39"/>
</dbReference>